<reference evidence="2" key="1">
    <citation type="submission" date="2020-07" db="EMBL/GenBank/DDBJ databases">
        <title>Huge and variable diversity of episymbiotic CPR bacteria and DPANN archaea in groundwater ecosystems.</title>
        <authorList>
            <person name="He C.Y."/>
            <person name="Keren R."/>
            <person name="Whittaker M."/>
            <person name="Farag I.F."/>
            <person name="Doudna J."/>
            <person name="Cate J.H.D."/>
            <person name="Banfield J.F."/>
        </authorList>
    </citation>
    <scope>NUCLEOTIDE SEQUENCE</scope>
    <source>
        <strain evidence="2">NC_groundwater_1818_Pr3_B-0.1um_66_35</strain>
    </source>
</reference>
<evidence type="ECO:0000313" key="2">
    <source>
        <dbReference type="EMBL" id="MBI5130957.1"/>
    </source>
</evidence>
<name>A0A933VWG4_RHOPL</name>
<sequence length="107" mass="12169">MRPWIGAAILAGVLGALSPAAAQAFAARTSPTISVGSTTPITEFSSRHRGRAHAHRQMRRHPHRHRHWASHRYDAPRYYARPYYYRPYGIAPFFPFGFGGYGFQPSW</sequence>
<feature type="chain" id="PRO_5036681552" evidence="1">
    <location>
        <begin position="27"/>
        <end position="107"/>
    </location>
</feature>
<gene>
    <name evidence="2" type="ORF">HZA66_16070</name>
</gene>
<dbReference type="AlphaFoldDB" id="A0A933VWG4"/>
<evidence type="ECO:0000256" key="1">
    <source>
        <dbReference type="SAM" id="SignalP"/>
    </source>
</evidence>
<keyword evidence="1" id="KW-0732">Signal</keyword>
<feature type="signal peptide" evidence="1">
    <location>
        <begin position="1"/>
        <end position="26"/>
    </location>
</feature>
<organism evidence="2 3">
    <name type="scientific">Rhodopseudomonas palustris</name>
    <dbReference type="NCBI Taxonomy" id="1076"/>
    <lineage>
        <taxon>Bacteria</taxon>
        <taxon>Pseudomonadati</taxon>
        <taxon>Pseudomonadota</taxon>
        <taxon>Alphaproteobacteria</taxon>
        <taxon>Hyphomicrobiales</taxon>
        <taxon>Nitrobacteraceae</taxon>
        <taxon>Rhodopseudomonas</taxon>
    </lineage>
</organism>
<dbReference type="Proteomes" id="UP000782519">
    <property type="component" value="Unassembled WGS sequence"/>
</dbReference>
<accession>A0A933VWG4</accession>
<proteinExistence type="predicted"/>
<comment type="caution">
    <text evidence="2">The sequence shown here is derived from an EMBL/GenBank/DDBJ whole genome shotgun (WGS) entry which is preliminary data.</text>
</comment>
<dbReference type="EMBL" id="JACRJB010000048">
    <property type="protein sequence ID" value="MBI5130957.1"/>
    <property type="molecule type" value="Genomic_DNA"/>
</dbReference>
<protein>
    <submittedName>
        <fullName evidence="2">Uncharacterized protein</fullName>
    </submittedName>
</protein>
<evidence type="ECO:0000313" key="3">
    <source>
        <dbReference type="Proteomes" id="UP000782519"/>
    </source>
</evidence>